<gene>
    <name evidence="2" type="ORF">C7M84_002226</name>
</gene>
<evidence type="ECO:0000313" key="2">
    <source>
        <dbReference type="EMBL" id="ROT79053.1"/>
    </source>
</evidence>
<dbReference type="EMBL" id="QCYY01001296">
    <property type="protein sequence ID" value="ROT79053.1"/>
    <property type="molecule type" value="Genomic_DNA"/>
</dbReference>
<organism evidence="2 3">
    <name type="scientific">Penaeus vannamei</name>
    <name type="common">Whiteleg shrimp</name>
    <name type="synonym">Litopenaeus vannamei</name>
    <dbReference type="NCBI Taxonomy" id="6689"/>
    <lineage>
        <taxon>Eukaryota</taxon>
        <taxon>Metazoa</taxon>
        <taxon>Ecdysozoa</taxon>
        <taxon>Arthropoda</taxon>
        <taxon>Crustacea</taxon>
        <taxon>Multicrustacea</taxon>
        <taxon>Malacostraca</taxon>
        <taxon>Eumalacostraca</taxon>
        <taxon>Eucarida</taxon>
        <taxon>Decapoda</taxon>
        <taxon>Dendrobranchiata</taxon>
        <taxon>Penaeoidea</taxon>
        <taxon>Penaeidae</taxon>
        <taxon>Penaeus</taxon>
    </lineage>
</organism>
<feature type="region of interest" description="Disordered" evidence="1">
    <location>
        <begin position="657"/>
        <end position="729"/>
    </location>
</feature>
<proteinExistence type="predicted"/>
<keyword evidence="3" id="KW-1185">Reference proteome</keyword>
<accession>A0A3R7MKE9</accession>
<dbReference type="AlphaFoldDB" id="A0A3R7MKE9"/>
<reference evidence="2 3" key="1">
    <citation type="submission" date="2018-04" db="EMBL/GenBank/DDBJ databases">
        <authorList>
            <person name="Zhang X."/>
            <person name="Yuan J."/>
            <person name="Li F."/>
            <person name="Xiang J."/>
        </authorList>
    </citation>
    <scope>NUCLEOTIDE SEQUENCE [LARGE SCALE GENOMIC DNA]</scope>
    <source>
        <tissue evidence="2">Muscle</tissue>
    </source>
</reference>
<reference evidence="2 3" key="2">
    <citation type="submission" date="2019-01" db="EMBL/GenBank/DDBJ databases">
        <title>The decoding of complex shrimp genome reveals the adaptation for benthos swimmer, frequently molting mechanism and breeding impact on genome.</title>
        <authorList>
            <person name="Sun Y."/>
            <person name="Gao Y."/>
            <person name="Yu Y."/>
        </authorList>
    </citation>
    <scope>NUCLEOTIDE SEQUENCE [LARGE SCALE GENOMIC DNA]</scope>
    <source>
        <tissue evidence="2">Muscle</tissue>
    </source>
</reference>
<sequence length="778" mass="88779">MPGRYLSQAEQYARSLVYATIMRSKAKFSAAARYRLGRDGEEDEDEDDEEEILEGVDEIGEEAEALSGTGPGGQAKTPKRSRSMRVRLRKSLKSLRDPIAEFFVLGRGERAKPAPRRSSVAVDAPMTYISYGSLSASPLLFRRGSAAWTPESSPLKHANGFCSSLKDISEDGEQESAASVQILPKSPKKRKVCLVCDDPDFEEESQAKRSASWKSNVEEEQSHSDVNHNLKIPIQDEADQGLNIWIQETEALPDHFPRRSEEKEALDQMSMCREGPEHQILRKGNFQSQGRCSMTLEQRDVSHQIKGHVIKLDLMQEQEILQVEEILVLEQDSQSLEQEMNRRNLEMNEKNKIAVESVETESSRDEAAHKLTWSQNVQKPEAEQISQHPQVAQDIQHSDVKPITQHLKGEQTCQATQVDESVLCERVEPDVQLPPVDQNVLQPQAEKHHAIHPSQEKHTLLRPQVDLIDYQSQLDQVIDLPRPEQDGQCEQVAHAIQCSQIELIIQCSPEDQNDELQNMEQSVEHTLAKQIQPLQIEQVPQRSKVEQVAQHPHVEQEISQSQVEQMQSSQLDTHAKNYQVEQFIELPVVEQPEQHKQVVQRPAVEQLLQHARVEQITQEAVIHHPEEAVLLQEPKSFSVEESLLRAPVRVLRRAQKRAKAPEEEKGSPFRAPFKVLLGSPQKKKKRAERDREEESKKEGQEEREKEARKEEGKEEEKEEITKKDDCAEAQNDVLRCKQETFNSPVKRTRILANQGKEPRWVLANHFSGRIRVGGVRKR</sequence>
<feature type="compositionally biased region" description="Basic and acidic residues" evidence="1">
    <location>
        <begin position="687"/>
        <end position="726"/>
    </location>
</feature>
<name>A0A3R7MKE9_PENVA</name>
<protein>
    <submittedName>
        <fullName evidence="2">Uncharacterized protein</fullName>
    </submittedName>
</protein>
<evidence type="ECO:0000313" key="3">
    <source>
        <dbReference type="Proteomes" id="UP000283509"/>
    </source>
</evidence>
<feature type="region of interest" description="Disordered" evidence="1">
    <location>
        <begin position="37"/>
        <end position="84"/>
    </location>
</feature>
<evidence type="ECO:0000256" key="1">
    <source>
        <dbReference type="SAM" id="MobiDB-lite"/>
    </source>
</evidence>
<feature type="compositionally biased region" description="Acidic residues" evidence="1">
    <location>
        <begin position="40"/>
        <end position="64"/>
    </location>
</feature>
<feature type="compositionally biased region" description="Basic and acidic residues" evidence="1">
    <location>
        <begin position="216"/>
        <end position="228"/>
    </location>
</feature>
<dbReference type="Proteomes" id="UP000283509">
    <property type="component" value="Unassembled WGS sequence"/>
</dbReference>
<feature type="region of interest" description="Disordered" evidence="1">
    <location>
        <begin position="205"/>
        <end position="229"/>
    </location>
</feature>
<comment type="caution">
    <text evidence="2">The sequence shown here is derived from an EMBL/GenBank/DDBJ whole genome shotgun (WGS) entry which is preliminary data.</text>
</comment>